<comment type="caution">
    <text evidence="2">The sequence shown here is derived from an EMBL/GenBank/DDBJ whole genome shotgun (WGS) entry which is preliminary data.</text>
</comment>
<dbReference type="EMBL" id="JAHRIP010077616">
    <property type="protein sequence ID" value="MEQ2311850.1"/>
    <property type="molecule type" value="Genomic_DNA"/>
</dbReference>
<name>A0ABV1A0Z7_9TELE</name>
<accession>A0ABV1A0Z7</accession>
<evidence type="ECO:0000313" key="3">
    <source>
        <dbReference type="Proteomes" id="UP001469553"/>
    </source>
</evidence>
<feature type="compositionally biased region" description="Pro residues" evidence="1">
    <location>
        <begin position="86"/>
        <end position="98"/>
    </location>
</feature>
<feature type="region of interest" description="Disordered" evidence="1">
    <location>
        <begin position="37"/>
        <end position="61"/>
    </location>
</feature>
<protein>
    <submittedName>
        <fullName evidence="2">Uncharacterized protein</fullName>
    </submittedName>
</protein>
<proteinExistence type="predicted"/>
<feature type="compositionally biased region" description="Low complexity" evidence="1">
    <location>
        <begin position="37"/>
        <end position="49"/>
    </location>
</feature>
<evidence type="ECO:0000256" key="1">
    <source>
        <dbReference type="SAM" id="MobiDB-lite"/>
    </source>
</evidence>
<evidence type="ECO:0000313" key="2">
    <source>
        <dbReference type="EMBL" id="MEQ2311850.1"/>
    </source>
</evidence>
<feature type="region of interest" description="Disordered" evidence="1">
    <location>
        <begin position="73"/>
        <end position="107"/>
    </location>
</feature>
<gene>
    <name evidence="2" type="ORF">AMECASPLE_024741</name>
</gene>
<organism evidence="2 3">
    <name type="scientific">Ameca splendens</name>
    <dbReference type="NCBI Taxonomy" id="208324"/>
    <lineage>
        <taxon>Eukaryota</taxon>
        <taxon>Metazoa</taxon>
        <taxon>Chordata</taxon>
        <taxon>Craniata</taxon>
        <taxon>Vertebrata</taxon>
        <taxon>Euteleostomi</taxon>
        <taxon>Actinopterygii</taxon>
        <taxon>Neopterygii</taxon>
        <taxon>Teleostei</taxon>
        <taxon>Neoteleostei</taxon>
        <taxon>Acanthomorphata</taxon>
        <taxon>Ovalentaria</taxon>
        <taxon>Atherinomorphae</taxon>
        <taxon>Cyprinodontiformes</taxon>
        <taxon>Goodeidae</taxon>
        <taxon>Ameca</taxon>
    </lineage>
</organism>
<dbReference type="Proteomes" id="UP001469553">
    <property type="component" value="Unassembled WGS sequence"/>
</dbReference>
<reference evidence="2 3" key="1">
    <citation type="submission" date="2021-06" db="EMBL/GenBank/DDBJ databases">
        <authorList>
            <person name="Palmer J.M."/>
        </authorList>
    </citation>
    <scope>NUCLEOTIDE SEQUENCE [LARGE SCALE GENOMIC DNA]</scope>
    <source>
        <strain evidence="2 3">AS_MEX2019</strain>
        <tissue evidence="2">Muscle</tissue>
    </source>
</reference>
<sequence>MENQTDRMLIGRPGDAPKSHWKVEAVKTDSSYSYSYLSSSTFSGTGSRGKQTQQRRPNVPLPRNLLQLLRGEPKAFPGQPRDIVPPACPGPSPGPPPSGTGHAWNSY</sequence>
<keyword evidence="3" id="KW-1185">Reference proteome</keyword>